<keyword evidence="3" id="KW-0560">Oxidoreductase</keyword>
<dbReference type="EMBL" id="AP028217">
    <property type="protein sequence ID" value="BEI94236.1"/>
    <property type="molecule type" value="Genomic_DNA"/>
</dbReference>
<dbReference type="SUPFAM" id="SSF51197">
    <property type="entry name" value="Clavaminate synthase-like"/>
    <property type="match status" value="1"/>
</dbReference>
<dbReference type="GO" id="GO:0016491">
    <property type="term" value="F:oxidoreductase activity"/>
    <property type="evidence" value="ECO:0007669"/>
    <property type="project" value="UniProtKB-KW"/>
</dbReference>
<sequence>MPPQTIHSTLPPFPADIPTAPLVSVSLAGLEARDPATQQALWDACQDLGFFYLDMFGSEVGERIVSQAEAINAVQNKFWALGNEELDKYGRDKVHEFFAYRYGEPGEVDGNGVKLRNQNYNIRKDDVLGQTDRLPAPPVVRSNDPLFASYIRDCRVVIDLLLEQLNTRLELPTGTLAKMHRLSQPSGDHIRFTNNPPQPFVERVAKRGEHTDFGSLTILFNWLGGLQIRHPKTDEWVYVRPIPGSPVINLGDAMVTFTAGILRSNIHRVVPAPGEQSHSDRSSLVFFTRPEDDVIMKRLEGGIIDAQPKTEAGEEMTAQEWWMSRGTGKMPGIFTKKGFEPFVGGGDLYAGAVRKDAEAQAQAIKA</sequence>
<comment type="similarity">
    <text evidence="3">Belongs to the iron/ascorbate-dependent oxidoreductase family.</text>
</comment>
<dbReference type="Proteomes" id="UP001233271">
    <property type="component" value="Chromosome 6"/>
</dbReference>
<dbReference type="RefSeq" id="XP_060459501.1">
    <property type="nucleotide sequence ID" value="XM_060603181.1"/>
</dbReference>
<dbReference type="InterPro" id="IPR044861">
    <property type="entry name" value="IPNS-like_FE2OG_OXY"/>
</dbReference>
<keyword evidence="1 3" id="KW-0479">Metal-binding</keyword>
<evidence type="ECO:0000256" key="1">
    <source>
        <dbReference type="ARBA" id="ARBA00022723"/>
    </source>
</evidence>
<evidence type="ECO:0000259" key="4">
    <source>
        <dbReference type="PROSITE" id="PS51471"/>
    </source>
</evidence>
<evidence type="ECO:0000313" key="6">
    <source>
        <dbReference type="Proteomes" id="UP001233271"/>
    </source>
</evidence>
<proteinExistence type="inferred from homology"/>
<keyword evidence="2 3" id="KW-0408">Iron</keyword>
<dbReference type="GO" id="GO:0046872">
    <property type="term" value="F:metal ion binding"/>
    <property type="evidence" value="ECO:0007669"/>
    <property type="project" value="UniProtKB-KW"/>
</dbReference>
<dbReference type="PANTHER" id="PTHR47991">
    <property type="entry name" value="OXOGLUTARATE/IRON-DEPENDENT DIOXYGENASE"/>
    <property type="match status" value="1"/>
</dbReference>
<dbReference type="Pfam" id="PF03171">
    <property type="entry name" value="2OG-FeII_Oxy"/>
    <property type="match status" value="1"/>
</dbReference>
<protein>
    <recommendedName>
        <fullName evidence="4">Fe2OG dioxygenase domain-containing protein</fullName>
    </recommendedName>
</protein>
<gene>
    <name evidence="5" type="ORF">CcaverHIS019_0606950</name>
</gene>
<feature type="domain" description="Fe2OG dioxygenase" evidence="4">
    <location>
        <begin position="186"/>
        <end position="290"/>
    </location>
</feature>
<dbReference type="Gene3D" id="2.60.120.330">
    <property type="entry name" value="B-lactam Antibiotic, Isopenicillin N Synthase, Chain"/>
    <property type="match status" value="1"/>
</dbReference>
<reference evidence="5" key="1">
    <citation type="journal article" date="2023" name="BMC Genomics">
        <title>Chromosome-level genome assemblies of Cutaneotrichosporon spp. (Trichosporonales, Basidiomycota) reveal imbalanced evolution between nucleotide sequences and chromosome synteny.</title>
        <authorList>
            <person name="Kobayashi Y."/>
            <person name="Kayamori A."/>
            <person name="Aoki K."/>
            <person name="Shiwa Y."/>
            <person name="Matsutani M."/>
            <person name="Fujita N."/>
            <person name="Sugita T."/>
            <person name="Iwasaki W."/>
            <person name="Tanaka N."/>
            <person name="Takashima M."/>
        </authorList>
    </citation>
    <scope>NUCLEOTIDE SEQUENCE</scope>
    <source>
        <strain evidence="5">HIS019</strain>
    </source>
</reference>
<evidence type="ECO:0000256" key="2">
    <source>
        <dbReference type="ARBA" id="ARBA00023004"/>
    </source>
</evidence>
<dbReference type="KEGG" id="ccac:CcaHIS019_0606950"/>
<keyword evidence="6" id="KW-1185">Reference proteome</keyword>
<evidence type="ECO:0000313" key="5">
    <source>
        <dbReference type="EMBL" id="BEI94236.1"/>
    </source>
</evidence>
<dbReference type="AlphaFoldDB" id="A0AA48L8R1"/>
<name>A0AA48L8R1_9TREE</name>
<evidence type="ECO:0000256" key="3">
    <source>
        <dbReference type="RuleBase" id="RU003682"/>
    </source>
</evidence>
<dbReference type="InterPro" id="IPR005123">
    <property type="entry name" value="Oxoglu/Fe-dep_dioxygenase_dom"/>
</dbReference>
<organism evidence="5 6">
    <name type="scientific">Cutaneotrichosporon cavernicola</name>
    <dbReference type="NCBI Taxonomy" id="279322"/>
    <lineage>
        <taxon>Eukaryota</taxon>
        <taxon>Fungi</taxon>
        <taxon>Dikarya</taxon>
        <taxon>Basidiomycota</taxon>
        <taxon>Agaricomycotina</taxon>
        <taxon>Tremellomycetes</taxon>
        <taxon>Trichosporonales</taxon>
        <taxon>Trichosporonaceae</taxon>
        <taxon>Cutaneotrichosporon</taxon>
    </lineage>
</organism>
<dbReference type="InterPro" id="IPR027443">
    <property type="entry name" value="IPNS-like_sf"/>
</dbReference>
<dbReference type="InterPro" id="IPR050295">
    <property type="entry name" value="Plant_2OG-oxidoreductases"/>
</dbReference>
<accession>A0AA48L8R1</accession>
<dbReference type="PROSITE" id="PS51471">
    <property type="entry name" value="FE2OG_OXY"/>
    <property type="match status" value="1"/>
</dbReference>
<dbReference type="GeneID" id="85498106"/>